<dbReference type="STRING" id="1451189.CFAL_00710"/>
<dbReference type="RefSeq" id="WP_119665044.1">
    <property type="nucleotide sequence ID" value="NZ_QXJK01000009.1"/>
</dbReference>
<feature type="signal peptide" evidence="2">
    <location>
        <begin position="1"/>
        <end position="40"/>
    </location>
</feature>
<dbReference type="AlphaFoldDB" id="A0A418Q627"/>
<dbReference type="Gene3D" id="3.60.21.70">
    <property type="entry name" value="PhoD-like phosphatase"/>
    <property type="match status" value="1"/>
</dbReference>
<organism evidence="5 6">
    <name type="scientific">Corynebacterium falsenii</name>
    <dbReference type="NCBI Taxonomy" id="108486"/>
    <lineage>
        <taxon>Bacteria</taxon>
        <taxon>Bacillati</taxon>
        <taxon>Actinomycetota</taxon>
        <taxon>Actinomycetes</taxon>
        <taxon>Mycobacteriales</taxon>
        <taxon>Corynebacteriaceae</taxon>
        <taxon>Corynebacterium</taxon>
    </lineage>
</organism>
<evidence type="ECO:0000313" key="6">
    <source>
        <dbReference type="Proteomes" id="UP000285278"/>
    </source>
</evidence>
<dbReference type="OrthoDB" id="3497025at2"/>
<feature type="region of interest" description="Disordered" evidence="1">
    <location>
        <begin position="39"/>
        <end position="63"/>
    </location>
</feature>
<evidence type="ECO:0000256" key="1">
    <source>
        <dbReference type="SAM" id="MobiDB-lite"/>
    </source>
</evidence>
<feature type="chain" id="PRO_5018979674" evidence="2">
    <location>
        <begin position="41"/>
        <end position="581"/>
    </location>
</feature>
<dbReference type="EMBL" id="QXJK01000009">
    <property type="protein sequence ID" value="RIX34148.1"/>
    <property type="molecule type" value="Genomic_DNA"/>
</dbReference>
<feature type="domain" description="Phospholipase D N-terminal" evidence="4">
    <location>
        <begin position="62"/>
        <end position="163"/>
    </location>
</feature>
<dbReference type="InterPro" id="IPR038607">
    <property type="entry name" value="PhoD-like_sf"/>
</dbReference>
<evidence type="ECO:0000259" key="4">
    <source>
        <dbReference type="Pfam" id="PF16655"/>
    </source>
</evidence>
<dbReference type="Proteomes" id="UP000285278">
    <property type="component" value="Unassembled WGS sequence"/>
</dbReference>
<evidence type="ECO:0000313" key="5">
    <source>
        <dbReference type="EMBL" id="RIX34148.1"/>
    </source>
</evidence>
<name>A0A418Q627_9CORY</name>
<feature type="compositionally biased region" description="Low complexity" evidence="1">
    <location>
        <begin position="39"/>
        <end position="59"/>
    </location>
</feature>
<dbReference type="SUPFAM" id="SSF56300">
    <property type="entry name" value="Metallo-dependent phosphatases"/>
    <property type="match status" value="1"/>
</dbReference>
<protein>
    <submittedName>
        <fullName evidence="5">Alkaline phosphatase</fullName>
    </submittedName>
</protein>
<dbReference type="InterPro" id="IPR018946">
    <property type="entry name" value="PhoD-like_MPP"/>
</dbReference>
<keyword evidence="6" id="KW-1185">Reference proteome</keyword>
<dbReference type="InterPro" id="IPR029052">
    <property type="entry name" value="Metallo-depent_PP-like"/>
</dbReference>
<sequence>MSDTSPSARSAVPRRRVLQTGAVGAAALGLSAALPPSASANAPAAPVAGAPAPGSAGSAFQHGVASGDPYPTSVILWTRITSNDADYPGLGKGTPTAVTWEVAPDEGFGTIVSSGSATATPDTDMTVKVEAANLQPYTPYFYRFTVADGEKKGQVSPVGRTRTAPASGQDMSELRFALFSCSNWEAGYFNAYRDMSQRGDIDYALHVGDYIYEYKRGEYTGKTGAVRDHEPANEIVSLADYRQRYALHHTDPDVQAGHAACPWIVTWDDHEVANDAWSGGAENHSPDEGDFTARRNTAMQAYTEWLPIRATPVSQGGHIYRNLGFGNLLELNMLDLRTYRNEQASFKNSKVVDDDSRTMMGSEQFGWLTKKLASSTARWNVIGNSVMISPVLIPPLDPQTTAAVTQLLGLPEQGMPYNFDQWDGYAAERRKLIRFLQDKNINNTVWLTGDIHTSWAVDVPVEPATYPASGTAAVEIVCPSLTSSNIDDILKLPEDNPLSQGAELAFTNLNKHIQYLDMDSHGYTVVQITPDFVQADWLFQAPDGKLIAGAPLHYAQSARAAHGQGIRPIMGAINPAVHSAR</sequence>
<dbReference type="PANTHER" id="PTHR43606:SF2">
    <property type="entry name" value="ALKALINE PHOSPHATASE FAMILY PROTEIN (AFU_ORTHOLOGUE AFUA_5G03860)"/>
    <property type="match status" value="1"/>
</dbReference>
<keyword evidence="2" id="KW-0732">Signal</keyword>
<dbReference type="PROSITE" id="PS51318">
    <property type="entry name" value="TAT"/>
    <property type="match status" value="1"/>
</dbReference>
<feature type="domain" description="PhoD-like phosphatase metallophosphatase" evidence="3">
    <location>
        <begin position="176"/>
        <end position="537"/>
    </location>
</feature>
<proteinExistence type="predicted"/>
<reference evidence="5 6" key="1">
    <citation type="submission" date="2018-09" db="EMBL/GenBank/DDBJ databases">
        <title>Optimization and identification of Corynebacterium falsenii FN1-14 from fish paste.</title>
        <authorList>
            <person name="Daroonpunt R."/>
            <person name="Tanasupawat S."/>
        </authorList>
    </citation>
    <scope>NUCLEOTIDE SEQUENCE [LARGE SCALE GENOMIC DNA]</scope>
    <source>
        <strain evidence="5 6">FN1-14</strain>
    </source>
</reference>
<dbReference type="PANTHER" id="PTHR43606">
    <property type="entry name" value="PHOSPHATASE, PUTATIVE (AFU_ORTHOLOGUE AFUA_6G08710)-RELATED"/>
    <property type="match status" value="1"/>
</dbReference>
<dbReference type="Pfam" id="PF09423">
    <property type="entry name" value="PhoD"/>
    <property type="match status" value="1"/>
</dbReference>
<comment type="caution">
    <text evidence="5">The sequence shown here is derived from an EMBL/GenBank/DDBJ whole genome shotgun (WGS) entry which is preliminary data.</text>
</comment>
<dbReference type="CDD" id="cd07389">
    <property type="entry name" value="MPP_PhoD"/>
    <property type="match status" value="1"/>
</dbReference>
<dbReference type="Pfam" id="PF16655">
    <property type="entry name" value="PhoD_N"/>
    <property type="match status" value="1"/>
</dbReference>
<accession>A0A418Q627</accession>
<dbReference type="InterPro" id="IPR006311">
    <property type="entry name" value="TAT_signal"/>
</dbReference>
<evidence type="ECO:0000259" key="3">
    <source>
        <dbReference type="Pfam" id="PF09423"/>
    </source>
</evidence>
<dbReference type="InterPro" id="IPR052900">
    <property type="entry name" value="Phospholipid_Metab_Enz"/>
</dbReference>
<gene>
    <name evidence="5" type="ORF">D3M95_08585</name>
</gene>
<dbReference type="InterPro" id="IPR032093">
    <property type="entry name" value="PhoD_N"/>
</dbReference>
<evidence type="ECO:0000256" key="2">
    <source>
        <dbReference type="SAM" id="SignalP"/>
    </source>
</evidence>
<dbReference type="Gene3D" id="2.60.40.380">
    <property type="entry name" value="Purple acid phosphatase-like, N-terminal"/>
    <property type="match status" value="1"/>
</dbReference>